<organism evidence="1 2">
    <name type="scientific">Hypoxylon rubiginosum</name>
    <dbReference type="NCBI Taxonomy" id="110542"/>
    <lineage>
        <taxon>Eukaryota</taxon>
        <taxon>Fungi</taxon>
        <taxon>Dikarya</taxon>
        <taxon>Ascomycota</taxon>
        <taxon>Pezizomycotina</taxon>
        <taxon>Sordariomycetes</taxon>
        <taxon>Xylariomycetidae</taxon>
        <taxon>Xylariales</taxon>
        <taxon>Hypoxylaceae</taxon>
        <taxon>Hypoxylon</taxon>
    </lineage>
</organism>
<dbReference type="EMBL" id="MU393423">
    <property type="protein sequence ID" value="KAI4870550.1"/>
    <property type="molecule type" value="Genomic_DNA"/>
</dbReference>
<evidence type="ECO:0000313" key="1">
    <source>
        <dbReference type="EMBL" id="KAI4870550.1"/>
    </source>
</evidence>
<proteinExistence type="predicted"/>
<comment type="caution">
    <text evidence="1">The sequence shown here is derived from an EMBL/GenBank/DDBJ whole genome shotgun (WGS) entry which is preliminary data.</text>
</comment>
<protein>
    <submittedName>
        <fullName evidence="1">NAD(P)-binding protein</fullName>
    </submittedName>
</protein>
<evidence type="ECO:0000313" key="2">
    <source>
        <dbReference type="Proteomes" id="UP001497700"/>
    </source>
</evidence>
<sequence length="267" mass="28704">MARIFITGSSDGLGLRSAQALAKRGHDVYLHARNSQRAQDARAACPDAKDVFVADLTSTEETKALAAKLNQTGPWDSIVHNAGLMHGVAHLKGKEGIPALFAVNTVAPYILTSLIDPPPKRYVFLSSGMNHGGDSSLRNLQRSTYSDSKLHNIMLALWFARRLANKGVLSNALNPGWVPTKMGGWSAPDDIDAAIDTYVLLAEGTDAAEGVTGKYWYQSRYGAPGDSGRDTGYKSAADDEARQNQLIEALEKVSGVQPPQEAKEGVR</sequence>
<reference evidence="1 2" key="1">
    <citation type="journal article" date="2022" name="New Phytol.">
        <title>Ecological generalism drives hyperdiversity of secondary metabolite gene clusters in xylarialean endophytes.</title>
        <authorList>
            <person name="Franco M.E.E."/>
            <person name="Wisecaver J.H."/>
            <person name="Arnold A.E."/>
            <person name="Ju Y.M."/>
            <person name="Slot J.C."/>
            <person name="Ahrendt S."/>
            <person name="Moore L.P."/>
            <person name="Eastman K.E."/>
            <person name="Scott K."/>
            <person name="Konkel Z."/>
            <person name="Mondo S.J."/>
            <person name="Kuo A."/>
            <person name="Hayes R.D."/>
            <person name="Haridas S."/>
            <person name="Andreopoulos B."/>
            <person name="Riley R."/>
            <person name="LaButti K."/>
            <person name="Pangilinan J."/>
            <person name="Lipzen A."/>
            <person name="Amirebrahimi M."/>
            <person name="Yan J."/>
            <person name="Adam C."/>
            <person name="Keymanesh K."/>
            <person name="Ng V."/>
            <person name="Louie K."/>
            <person name="Northen T."/>
            <person name="Drula E."/>
            <person name="Henrissat B."/>
            <person name="Hsieh H.M."/>
            <person name="Youens-Clark K."/>
            <person name="Lutzoni F."/>
            <person name="Miadlikowska J."/>
            <person name="Eastwood D.C."/>
            <person name="Hamelin R.C."/>
            <person name="Grigoriev I.V."/>
            <person name="U'Ren J.M."/>
        </authorList>
    </citation>
    <scope>NUCLEOTIDE SEQUENCE [LARGE SCALE GENOMIC DNA]</scope>
    <source>
        <strain evidence="1 2">CBS 119005</strain>
    </source>
</reference>
<keyword evidence="2" id="KW-1185">Reference proteome</keyword>
<gene>
    <name evidence="1" type="ORF">F4820DRAFT_217587</name>
</gene>
<name>A0ACB9ZFG3_9PEZI</name>
<accession>A0ACB9ZFG3</accession>
<dbReference type="Proteomes" id="UP001497700">
    <property type="component" value="Unassembled WGS sequence"/>
</dbReference>